<protein>
    <submittedName>
        <fullName evidence="1">Uncharacterized protein</fullName>
    </submittedName>
</protein>
<evidence type="ECO:0000313" key="2">
    <source>
        <dbReference type="Proteomes" id="UP000321306"/>
    </source>
</evidence>
<proteinExistence type="predicted"/>
<organism evidence="1 2">
    <name type="scientific">Deinococcus cellulosilyticus (strain DSM 18568 / NBRC 106333 / KACC 11606 / 5516J-15)</name>
    <dbReference type="NCBI Taxonomy" id="1223518"/>
    <lineage>
        <taxon>Bacteria</taxon>
        <taxon>Thermotogati</taxon>
        <taxon>Deinococcota</taxon>
        <taxon>Deinococci</taxon>
        <taxon>Deinococcales</taxon>
        <taxon>Deinococcaceae</taxon>
        <taxon>Deinococcus</taxon>
    </lineage>
</organism>
<accession>A0A511NAV2</accession>
<reference evidence="1 2" key="1">
    <citation type="submission" date="2019-07" db="EMBL/GenBank/DDBJ databases">
        <title>Whole genome shotgun sequence of Deinococcus cellulosilyticus NBRC 106333.</title>
        <authorList>
            <person name="Hosoyama A."/>
            <person name="Uohara A."/>
            <person name="Ohji S."/>
            <person name="Ichikawa N."/>
        </authorList>
    </citation>
    <scope>NUCLEOTIDE SEQUENCE [LARGE SCALE GENOMIC DNA]</scope>
    <source>
        <strain evidence="1 2">NBRC 106333</strain>
    </source>
</reference>
<keyword evidence="2" id="KW-1185">Reference proteome</keyword>
<name>A0A511NAV2_DEIC1</name>
<evidence type="ECO:0000313" key="1">
    <source>
        <dbReference type="EMBL" id="GEM49707.1"/>
    </source>
</evidence>
<comment type="caution">
    <text evidence="1">The sequence shown here is derived from an EMBL/GenBank/DDBJ whole genome shotgun (WGS) entry which is preliminary data.</text>
</comment>
<dbReference type="Proteomes" id="UP000321306">
    <property type="component" value="Unassembled WGS sequence"/>
</dbReference>
<gene>
    <name evidence="1" type="ORF">DC3_53420</name>
</gene>
<dbReference type="EMBL" id="BJXB01000041">
    <property type="protein sequence ID" value="GEM49707.1"/>
    <property type="molecule type" value="Genomic_DNA"/>
</dbReference>
<dbReference type="AlphaFoldDB" id="A0A511NAV2"/>
<sequence>MHYFDSMPAILRLRFTLAESMQIMKSIPEEDLVCLGLLGPEAVAAVLEVAPVKFQVLGWSYVPRRYERQARLVLASLN</sequence>